<dbReference type="CDD" id="cd06558">
    <property type="entry name" value="crotonase-like"/>
    <property type="match status" value="1"/>
</dbReference>
<dbReference type="PANTHER" id="PTHR43802">
    <property type="entry name" value="ENOYL-COA HYDRATASE"/>
    <property type="match status" value="1"/>
</dbReference>
<keyword evidence="3" id="KW-1185">Reference proteome</keyword>
<protein>
    <submittedName>
        <fullName evidence="2">Enoyl-CoA hydratase</fullName>
    </submittedName>
</protein>
<sequence>MIDYSRYKYLKVEDIGDGIYILRLNRPERLNAINLGEGSMHEELENVFYDFNNDSRVNAVIMTGEGKAFCSGGDIYYMAEVIEKGTNNTEWIRTLIREGKRIINNMLELEVPLIAAVNGFATGLGATLALYSDIVIMGKSAKIGDTHISVGLVAGDGGAIIWPLLVGIHRAKYYLMTGELISAEEAYRMGLVNMVVDDDKVLDTAIDVARKLISKSKYGVVWTKLSINKIVKHYVNLVLDTSLALELHTFKSEEHKNEVKKFIERRAKK</sequence>
<dbReference type="GeneID" id="68866160"/>
<comment type="similarity">
    <text evidence="1">Belongs to the enoyl-CoA hydratase/isomerase family.</text>
</comment>
<dbReference type="InterPro" id="IPR001753">
    <property type="entry name" value="Enoyl-CoA_hydra/iso"/>
</dbReference>
<organism evidence="2 3">
    <name type="scientific">Saccharolobus caldissimus</name>
    <dbReference type="NCBI Taxonomy" id="1702097"/>
    <lineage>
        <taxon>Archaea</taxon>
        <taxon>Thermoproteota</taxon>
        <taxon>Thermoprotei</taxon>
        <taxon>Sulfolobales</taxon>
        <taxon>Sulfolobaceae</taxon>
        <taxon>Saccharolobus</taxon>
    </lineage>
</organism>
<dbReference type="Gene3D" id="3.90.226.10">
    <property type="entry name" value="2-enoyl-CoA Hydratase, Chain A, domain 1"/>
    <property type="match status" value="1"/>
</dbReference>
<evidence type="ECO:0000256" key="1">
    <source>
        <dbReference type="ARBA" id="ARBA00005254"/>
    </source>
</evidence>
<name>A0AAQ4CRI6_9CREN</name>
<gene>
    <name evidence="2" type="ORF">SACC_14340</name>
</gene>
<evidence type="ECO:0000313" key="2">
    <source>
        <dbReference type="EMBL" id="BDB98417.1"/>
    </source>
</evidence>
<accession>A0AAQ4CRI6</accession>
<dbReference type="EMBL" id="AP025226">
    <property type="protein sequence ID" value="BDB98417.1"/>
    <property type="molecule type" value="Genomic_DNA"/>
</dbReference>
<dbReference type="Pfam" id="PF00378">
    <property type="entry name" value="ECH_1"/>
    <property type="match status" value="1"/>
</dbReference>
<dbReference type="InterPro" id="IPR029045">
    <property type="entry name" value="ClpP/crotonase-like_dom_sf"/>
</dbReference>
<proteinExistence type="inferred from homology"/>
<dbReference type="KEGG" id="scas:SACC_14340"/>
<dbReference type="Proteomes" id="UP001319921">
    <property type="component" value="Chromosome"/>
</dbReference>
<evidence type="ECO:0000313" key="3">
    <source>
        <dbReference type="Proteomes" id="UP001319921"/>
    </source>
</evidence>
<dbReference type="SUPFAM" id="SSF52096">
    <property type="entry name" value="ClpP/crotonase"/>
    <property type="match status" value="1"/>
</dbReference>
<reference evidence="2 3" key="1">
    <citation type="journal article" date="2022" name="Microbiol. Resour. Announc.">
        <title>Complete Genome Sequence of the Hyperthermophilic and Acidophilic Archaeon Saccharolobus caldissimus Strain HS-3T.</title>
        <authorList>
            <person name="Sakai H.D."/>
            <person name="Kurosawa N."/>
        </authorList>
    </citation>
    <scope>NUCLEOTIDE SEQUENCE [LARGE SCALE GENOMIC DNA]</scope>
    <source>
        <strain evidence="2 3">JCM32116</strain>
    </source>
</reference>
<dbReference type="InterPro" id="IPR014748">
    <property type="entry name" value="Enoyl-CoA_hydra_C"/>
</dbReference>
<dbReference type="AlphaFoldDB" id="A0AAQ4CRI6"/>
<dbReference type="PANTHER" id="PTHR43802:SF1">
    <property type="entry name" value="IP11341P-RELATED"/>
    <property type="match status" value="1"/>
</dbReference>
<dbReference type="RefSeq" id="WP_229572289.1">
    <property type="nucleotide sequence ID" value="NZ_AP025226.1"/>
</dbReference>
<dbReference type="Gene3D" id="1.10.12.10">
    <property type="entry name" value="Lyase 2-enoyl-coa Hydratase, Chain A, domain 2"/>
    <property type="match status" value="1"/>
</dbReference>